<proteinExistence type="predicted"/>
<gene>
    <name evidence="2" type="ORF">VKT23_003866</name>
</gene>
<protein>
    <recommendedName>
        <fullName evidence="4">F-box domain-containing protein</fullName>
    </recommendedName>
</protein>
<evidence type="ECO:0000313" key="3">
    <source>
        <dbReference type="Proteomes" id="UP001498398"/>
    </source>
</evidence>
<name>A0ABR1K1A7_9AGAR</name>
<organism evidence="2 3">
    <name type="scientific">Marasmiellus scandens</name>
    <dbReference type="NCBI Taxonomy" id="2682957"/>
    <lineage>
        <taxon>Eukaryota</taxon>
        <taxon>Fungi</taxon>
        <taxon>Dikarya</taxon>
        <taxon>Basidiomycota</taxon>
        <taxon>Agaricomycotina</taxon>
        <taxon>Agaricomycetes</taxon>
        <taxon>Agaricomycetidae</taxon>
        <taxon>Agaricales</taxon>
        <taxon>Marasmiineae</taxon>
        <taxon>Omphalotaceae</taxon>
        <taxon>Marasmiellus</taxon>
    </lineage>
</organism>
<keyword evidence="3" id="KW-1185">Reference proteome</keyword>
<dbReference type="EMBL" id="JBANRG010000003">
    <property type="protein sequence ID" value="KAK7469391.1"/>
    <property type="molecule type" value="Genomic_DNA"/>
</dbReference>
<evidence type="ECO:0000313" key="2">
    <source>
        <dbReference type="EMBL" id="KAK7469391.1"/>
    </source>
</evidence>
<evidence type="ECO:0000256" key="1">
    <source>
        <dbReference type="SAM" id="Coils"/>
    </source>
</evidence>
<dbReference type="SUPFAM" id="SSF52047">
    <property type="entry name" value="RNI-like"/>
    <property type="match status" value="1"/>
</dbReference>
<feature type="coiled-coil region" evidence="1">
    <location>
        <begin position="13"/>
        <end position="54"/>
    </location>
</feature>
<comment type="caution">
    <text evidence="2">The sequence shown here is derived from an EMBL/GenBank/DDBJ whole genome shotgun (WGS) entry which is preliminary data.</text>
</comment>
<dbReference type="Gene3D" id="3.80.10.10">
    <property type="entry name" value="Ribonuclease Inhibitor"/>
    <property type="match status" value="1"/>
</dbReference>
<reference evidence="2 3" key="1">
    <citation type="submission" date="2024-01" db="EMBL/GenBank/DDBJ databases">
        <title>A draft genome for the cacao thread blight pathogen Marasmiellus scandens.</title>
        <authorList>
            <person name="Baruah I.K."/>
            <person name="Leung J."/>
            <person name="Bukari Y."/>
            <person name="Amoako-Attah I."/>
            <person name="Meinhardt L.W."/>
            <person name="Bailey B.A."/>
            <person name="Cohen S.P."/>
        </authorList>
    </citation>
    <scope>NUCLEOTIDE SEQUENCE [LARGE SCALE GENOMIC DNA]</scope>
    <source>
        <strain evidence="2 3">GH-19</strain>
    </source>
</reference>
<accession>A0ABR1K1A7</accession>
<keyword evidence="1" id="KW-0175">Coiled coil</keyword>
<dbReference type="InterPro" id="IPR032675">
    <property type="entry name" value="LRR_dom_sf"/>
</dbReference>
<sequence length="542" mass="61018">MESTDEQQTLQLLSEATRDIERMNGQINRLQSSLERITQKRDHLQKRVSALRRRITPIPTEILQHIFGFCLEAYPVISSSSLDEAPILLTRVCSRWRSVVLDTPGLWSAMHIAMPSRDTFAFTAKYNRIQRIMDEFINRSGSLPLHISVYFRAYPHPAEASESDSELLHILQSLAMHSKRWKTLHLDLPVQCFTLAMSRLTSGDVPLLETAVFAGQSIDFLSDAQSLRQLALEGHFNSLAPLPLDGSMWSKLQVLKLHVFFGSDMPGLFSVLGVCQDLRECILDLSFLHEPMNGVPPVNGTLVLPYLKTLRLIDPVRNDALAGVLDRLTLPALEVLDTRTSIYFFRIEQETLSCLASLLERSTCSLTELSFVARDSPALTSAQLMEFLRHTCLHTSLRKLTMNCRADFGYYTENGPWANFVDDDLLQALAVVSSAETALCPNLTRLEFTDGCCISESALLDLISARMHQNGTPGAVKPLKRLLVYTRKHGFASSFDSDDLNVEGVQVIEEVDLTRRSFDIPTYSRDPKESYGPFSRDVIIDY</sequence>
<evidence type="ECO:0008006" key="4">
    <source>
        <dbReference type="Google" id="ProtNLM"/>
    </source>
</evidence>
<dbReference type="Proteomes" id="UP001498398">
    <property type="component" value="Unassembled WGS sequence"/>
</dbReference>